<reference evidence="2 3" key="1">
    <citation type="submission" date="2018-08" db="EMBL/GenBank/DDBJ databases">
        <title>Diversity &amp; Physiological Properties of Lignin-Decomposing Actinobacteria from Soil.</title>
        <authorList>
            <person name="Roh S.G."/>
            <person name="Kim S.B."/>
        </authorList>
    </citation>
    <scope>NUCLEOTIDE SEQUENCE [LARGE SCALE GENOMIC DNA]</scope>
    <source>
        <strain evidence="2 3">MMS17-GH009</strain>
    </source>
</reference>
<evidence type="ECO:0000313" key="2">
    <source>
        <dbReference type="EMBL" id="RGD58220.1"/>
    </source>
</evidence>
<gene>
    <name evidence="2" type="ORF">DR950_10855</name>
</gene>
<dbReference type="Proteomes" id="UP000263377">
    <property type="component" value="Unassembled WGS sequence"/>
</dbReference>
<dbReference type="AlphaFoldDB" id="A0A372ZS44"/>
<keyword evidence="3" id="KW-1185">Reference proteome</keyword>
<accession>A0A372ZS44</accession>
<dbReference type="InterPro" id="IPR036689">
    <property type="entry name" value="ESAT-6-like_sf"/>
</dbReference>
<feature type="region of interest" description="Disordered" evidence="1">
    <location>
        <begin position="310"/>
        <end position="332"/>
    </location>
</feature>
<sequence length="525" mass="55903">MAGESTTQRCKALTDRLKDVRGADNKNDLISAIKGALAVHAPVGDPGTIEATGNRYKTAAADSTQLHQEVLAVATSGLPDVWTGSTGAKAAEVVAAAARAVDQQTTALYNGGTALLGLADALRSAQGQDGAARSALQQVLSELGGEQGWFDEWFEDDEDEAARKKAQQAAVPQVDAMLSAAKHADEAARAAARDLNKLASEARAGKMKTNAVTAADKLVLAETSGPDGPTELNELLTANDMKRSGEYLDKMNDKDRADFEKLLADSKSPQERAYLMKALAAGHSMDEIRAFQGKIHGKDPEWLRTHLTPVYTEDGDTSSGGQQENGSNRNTDQVTFDGANWKQADTEGTCVASSTVTARAMVDPLYALDLTGGPSGQEDDPAAFQQRLLAEQHRVHQEGDGGANWDGMGADGKEKVLEKEVSPHTGADFDYKPMPDGNARRELLPDIEKAVADGKPVPVGVEGYDKDGKRSGHAMMIVGQEGNMLQIYNPWGTTTWVSEDDFVNGRMAGASDDRLPTAYAVHLPK</sequence>
<comment type="caution">
    <text evidence="2">The sequence shown here is derived from an EMBL/GenBank/DDBJ whole genome shotgun (WGS) entry which is preliminary data.</text>
</comment>
<proteinExistence type="predicted"/>
<organism evidence="2 3">
    <name type="scientific">Kitasatospora xanthocidica</name>
    <dbReference type="NCBI Taxonomy" id="83382"/>
    <lineage>
        <taxon>Bacteria</taxon>
        <taxon>Bacillati</taxon>
        <taxon>Actinomycetota</taxon>
        <taxon>Actinomycetes</taxon>
        <taxon>Kitasatosporales</taxon>
        <taxon>Streptomycetaceae</taxon>
        <taxon>Kitasatospora</taxon>
    </lineage>
</organism>
<dbReference type="EMBL" id="QVIG01000001">
    <property type="protein sequence ID" value="RGD58220.1"/>
    <property type="molecule type" value="Genomic_DNA"/>
</dbReference>
<evidence type="ECO:0000256" key="1">
    <source>
        <dbReference type="SAM" id="MobiDB-lite"/>
    </source>
</evidence>
<dbReference type="SUPFAM" id="SSF140453">
    <property type="entry name" value="EsxAB dimer-like"/>
    <property type="match status" value="1"/>
</dbReference>
<dbReference type="RefSeq" id="WP_117486863.1">
    <property type="nucleotide sequence ID" value="NZ_QVIG01000001.1"/>
</dbReference>
<protein>
    <submittedName>
        <fullName evidence="2">Peptidoglycan-binding protein</fullName>
    </submittedName>
</protein>
<feature type="compositionally biased region" description="Polar residues" evidence="1">
    <location>
        <begin position="317"/>
        <end position="332"/>
    </location>
</feature>
<evidence type="ECO:0000313" key="3">
    <source>
        <dbReference type="Proteomes" id="UP000263377"/>
    </source>
</evidence>
<name>A0A372ZS44_9ACTN</name>